<dbReference type="Gene3D" id="1.10.10.60">
    <property type="entry name" value="Homeodomain-like"/>
    <property type="match status" value="1"/>
</dbReference>
<organism evidence="1 2">
    <name type="scientific">Parelaphostrongylus tenuis</name>
    <name type="common">Meningeal worm</name>
    <dbReference type="NCBI Taxonomy" id="148309"/>
    <lineage>
        <taxon>Eukaryota</taxon>
        <taxon>Metazoa</taxon>
        <taxon>Ecdysozoa</taxon>
        <taxon>Nematoda</taxon>
        <taxon>Chromadorea</taxon>
        <taxon>Rhabditida</taxon>
        <taxon>Rhabditina</taxon>
        <taxon>Rhabditomorpha</taxon>
        <taxon>Strongyloidea</taxon>
        <taxon>Metastrongylidae</taxon>
        <taxon>Parelaphostrongylus</taxon>
    </lineage>
</organism>
<gene>
    <name evidence="1" type="ORF">KIN20_020999</name>
</gene>
<name>A0AAD5QU39_PARTN</name>
<dbReference type="AlphaFoldDB" id="A0AAD5QU39"/>
<comment type="caution">
    <text evidence="1">The sequence shown here is derived from an EMBL/GenBank/DDBJ whole genome shotgun (WGS) entry which is preliminary data.</text>
</comment>
<sequence>MCRFKNMLAEWLNNANSPSNRESLIRAHYHIAQNKTRRKRAYILEPIKQRMEQHFAVENRPSRATMARLSKEWELDYKRKVDDPSYVETEWTDMNCYRLFYPN</sequence>
<dbReference type="EMBL" id="JAHQIW010004255">
    <property type="protein sequence ID" value="KAJ1361692.1"/>
    <property type="molecule type" value="Genomic_DNA"/>
</dbReference>
<accession>A0AAD5QU39</accession>
<keyword evidence="2" id="KW-1185">Reference proteome</keyword>
<protein>
    <submittedName>
        <fullName evidence="1">Uncharacterized protein</fullName>
    </submittedName>
</protein>
<evidence type="ECO:0000313" key="1">
    <source>
        <dbReference type="EMBL" id="KAJ1361692.1"/>
    </source>
</evidence>
<evidence type="ECO:0000313" key="2">
    <source>
        <dbReference type="Proteomes" id="UP001196413"/>
    </source>
</evidence>
<proteinExistence type="predicted"/>
<dbReference type="Proteomes" id="UP001196413">
    <property type="component" value="Unassembled WGS sequence"/>
</dbReference>
<reference evidence="1" key="1">
    <citation type="submission" date="2021-06" db="EMBL/GenBank/DDBJ databases">
        <title>Parelaphostrongylus tenuis whole genome reference sequence.</title>
        <authorList>
            <person name="Garwood T.J."/>
            <person name="Larsen P.A."/>
            <person name="Fountain-Jones N.M."/>
            <person name="Garbe J.R."/>
            <person name="Macchietto M.G."/>
            <person name="Kania S.A."/>
            <person name="Gerhold R.W."/>
            <person name="Richards J.E."/>
            <person name="Wolf T.M."/>
        </authorList>
    </citation>
    <scope>NUCLEOTIDE SEQUENCE</scope>
    <source>
        <strain evidence="1">MNPRO001-30</strain>
        <tissue evidence="1">Meninges</tissue>
    </source>
</reference>